<keyword evidence="2 4" id="KW-0560">Oxidoreductase</keyword>
<keyword evidence="8" id="KW-1185">Reference proteome</keyword>
<dbReference type="GO" id="GO:0051287">
    <property type="term" value="F:NAD binding"/>
    <property type="evidence" value="ECO:0007669"/>
    <property type="project" value="InterPro"/>
</dbReference>
<dbReference type="PROSITE" id="PS00670">
    <property type="entry name" value="D_2_HYDROXYACID_DH_2"/>
    <property type="match status" value="1"/>
</dbReference>
<dbReference type="PANTHER" id="PTHR43026:SF1">
    <property type="entry name" value="2-HYDROXYACID DEHYDROGENASE HOMOLOG 1-RELATED"/>
    <property type="match status" value="1"/>
</dbReference>
<dbReference type="Gene3D" id="3.40.50.720">
    <property type="entry name" value="NAD(P)-binding Rossmann-like Domain"/>
    <property type="match status" value="2"/>
</dbReference>
<dbReference type="Pfam" id="PF02826">
    <property type="entry name" value="2-Hacid_dh_C"/>
    <property type="match status" value="1"/>
</dbReference>
<dbReference type="InterPro" id="IPR006139">
    <property type="entry name" value="D-isomer_2_OHA_DH_cat_dom"/>
</dbReference>
<evidence type="ECO:0000313" key="8">
    <source>
        <dbReference type="Proteomes" id="UP000799437"/>
    </source>
</evidence>
<organism evidence="7 8">
    <name type="scientific">Pseudovirgaria hyperparasitica</name>
    <dbReference type="NCBI Taxonomy" id="470096"/>
    <lineage>
        <taxon>Eukaryota</taxon>
        <taxon>Fungi</taxon>
        <taxon>Dikarya</taxon>
        <taxon>Ascomycota</taxon>
        <taxon>Pezizomycotina</taxon>
        <taxon>Dothideomycetes</taxon>
        <taxon>Dothideomycetes incertae sedis</taxon>
        <taxon>Acrospermales</taxon>
        <taxon>Acrospermaceae</taxon>
        <taxon>Pseudovirgaria</taxon>
    </lineage>
</organism>
<dbReference type="InterPro" id="IPR006140">
    <property type="entry name" value="D-isomer_DH_NAD-bd"/>
</dbReference>
<accession>A0A6A6W728</accession>
<dbReference type="AlphaFoldDB" id="A0A6A6W728"/>
<feature type="domain" description="D-isomer specific 2-hydroxyacid dehydrogenase NAD-binding" evidence="6">
    <location>
        <begin position="114"/>
        <end position="299"/>
    </location>
</feature>
<dbReference type="Pfam" id="PF00389">
    <property type="entry name" value="2-Hacid_dh"/>
    <property type="match status" value="1"/>
</dbReference>
<dbReference type="PROSITE" id="PS00671">
    <property type="entry name" value="D_2_HYDROXYACID_DH_3"/>
    <property type="match status" value="1"/>
</dbReference>
<dbReference type="CDD" id="cd12183">
    <property type="entry name" value="LDH_like_2"/>
    <property type="match status" value="1"/>
</dbReference>
<evidence type="ECO:0000259" key="5">
    <source>
        <dbReference type="Pfam" id="PF00389"/>
    </source>
</evidence>
<protein>
    <submittedName>
        <fullName evidence="7">Putative D-hydroxyacid dehydrogenase</fullName>
    </submittedName>
</protein>
<dbReference type="PROSITE" id="PS00065">
    <property type="entry name" value="D_2_HYDROXYACID_DH_1"/>
    <property type="match status" value="1"/>
</dbReference>
<evidence type="ECO:0000256" key="2">
    <source>
        <dbReference type="ARBA" id="ARBA00023002"/>
    </source>
</evidence>
<dbReference type="EMBL" id="ML996573">
    <property type="protein sequence ID" value="KAF2757770.1"/>
    <property type="molecule type" value="Genomic_DNA"/>
</dbReference>
<evidence type="ECO:0000259" key="6">
    <source>
        <dbReference type="Pfam" id="PF02826"/>
    </source>
</evidence>
<reference evidence="7" key="1">
    <citation type="journal article" date="2020" name="Stud. Mycol.">
        <title>101 Dothideomycetes genomes: a test case for predicting lifestyles and emergence of pathogens.</title>
        <authorList>
            <person name="Haridas S."/>
            <person name="Albert R."/>
            <person name="Binder M."/>
            <person name="Bloem J."/>
            <person name="Labutti K."/>
            <person name="Salamov A."/>
            <person name="Andreopoulos B."/>
            <person name="Baker S."/>
            <person name="Barry K."/>
            <person name="Bills G."/>
            <person name="Bluhm B."/>
            <person name="Cannon C."/>
            <person name="Castanera R."/>
            <person name="Culley D."/>
            <person name="Daum C."/>
            <person name="Ezra D."/>
            <person name="Gonzalez J."/>
            <person name="Henrissat B."/>
            <person name="Kuo A."/>
            <person name="Liang C."/>
            <person name="Lipzen A."/>
            <person name="Lutzoni F."/>
            <person name="Magnuson J."/>
            <person name="Mondo S."/>
            <person name="Nolan M."/>
            <person name="Ohm R."/>
            <person name="Pangilinan J."/>
            <person name="Park H.-J."/>
            <person name="Ramirez L."/>
            <person name="Alfaro M."/>
            <person name="Sun H."/>
            <person name="Tritt A."/>
            <person name="Yoshinaga Y."/>
            <person name="Zwiers L.-H."/>
            <person name="Turgeon B."/>
            <person name="Goodwin S."/>
            <person name="Spatafora J."/>
            <person name="Crous P."/>
            <person name="Grigoriev I."/>
        </authorList>
    </citation>
    <scope>NUCLEOTIDE SEQUENCE</scope>
    <source>
        <strain evidence="7">CBS 121739</strain>
    </source>
</reference>
<feature type="domain" description="D-isomer specific 2-hydroxyacid dehydrogenase catalytic" evidence="5">
    <location>
        <begin position="4"/>
        <end position="329"/>
    </location>
</feature>
<evidence type="ECO:0000256" key="4">
    <source>
        <dbReference type="RuleBase" id="RU003719"/>
    </source>
</evidence>
<dbReference type="GO" id="GO:0008720">
    <property type="term" value="F:D-lactate dehydrogenase (NAD+) activity"/>
    <property type="evidence" value="ECO:0007669"/>
    <property type="project" value="TreeGrafter"/>
</dbReference>
<sequence length="334" mass="36895">MKLAVFSTQPYDQQFFEQCRAAKAPQTLEIAYHSFPLSAETVALASGCESICVFVNDNLTEPVLEKLKMLGVRAILLRCAGFNNVDLKAAERLGFFVANVPSYSPEAVAEFAVTLVQTINRNTHRAYNRVREGNFALDGLLGRTLHGKTVGVIGTGKIGIAFARIMKGYGCRIVAYDVYRNPDFDSLGQYKTLEEVLPLSDIVSLHCPLIDSTRHLINSRALAQMKPGALLVNTSRGGLIDTTAVIQALKSKRLRGLALDVYEAEAALFYSDHSSDIIQDDVFQRLMTFPNVIVCGHQGFFTEEALAEIAEVTFTNLEDYRHGRIGRNNIIGRN</sequence>
<dbReference type="GeneID" id="54482475"/>
<dbReference type="InterPro" id="IPR058205">
    <property type="entry name" value="D-LDH-like"/>
</dbReference>
<dbReference type="PANTHER" id="PTHR43026">
    <property type="entry name" value="2-HYDROXYACID DEHYDROGENASE HOMOLOG 1-RELATED"/>
    <property type="match status" value="1"/>
</dbReference>
<proteinExistence type="inferred from homology"/>
<dbReference type="Proteomes" id="UP000799437">
    <property type="component" value="Unassembled WGS sequence"/>
</dbReference>
<evidence type="ECO:0000256" key="3">
    <source>
        <dbReference type="ARBA" id="ARBA00023027"/>
    </source>
</evidence>
<dbReference type="InterPro" id="IPR029753">
    <property type="entry name" value="D-isomer_DH_CS"/>
</dbReference>
<evidence type="ECO:0000313" key="7">
    <source>
        <dbReference type="EMBL" id="KAF2757770.1"/>
    </source>
</evidence>
<evidence type="ECO:0000256" key="1">
    <source>
        <dbReference type="ARBA" id="ARBA00005854"/>
    </source>
</evidence>
<dbReference type="SUPFAM" id="SSF51735">
    <property type="entry name" value="NAD(P)-binding Rossmann-fold domains"/>
    <property type="match status" value="1"/>
</dbReference>
<dbReference type="InterPro" id="IPR029752">
    <property type="entry name" value="D-isomer_DH_CS1"/>
</dbReference>
<dbReference type="SUPFAM" id="SSF52283">
    <property type="entry name" value="Formate/glycerate dehydrogenase catalytic domain-like"/>
    <property type="match status" value="1"/>
</dbReference>
<name>A0A6A6W728_9PEZI</name>
<keyword evidence="3" id="KW-0520">NAD</keyword>
<gene>
    <name evidence="7" type="ORF">EJ05DRAFT_400672</name>
</gene>
<dbReference type="RefSeq" id="XP_033600221.1">
    <property type="nucleotide sequence ID" value="XM_033741421.1"/>
</dbReference>
<dbReference type="InterPro" id="IPR036291">
    <property type="entry name" value="NAD(P)-bd_dom_sf"/>
</dbReference>
<comment type="similarity">
    <text evidence="1 4">Belongs to the D-isomer specific 2-hydroxyacid dehydrogenase family.</text>
</comment>
<dbReference type="OrthoDB" id="298012at2759"/>